<feature type="domain" description="RNA polymerase sigma-70 region 2" evidence="7">
    <location>
        <begin position="20"/>
        <end position="83"/>
    </location>
</feature>
<evidence type="ECO:0000256" key="5">
    <source>
        <dbReference type="ARBA" id="ARBA00023163"/>
    </source>
</evidence>
<dbReference type="InterPro" id="IPR039425">
    <property type="entry name" value="RNA_pol_sigma-70-like"/>
</dbReference>
<name>A0ABW1ZBQ1_9BACT</name>
<dbReference type="InterPro" id="IPR014284">
    <property type="entry name" value="RNA_pol_sigma-70_dom"/>
</dbReference>
<dbReference type="InterPro" id="IPR036388">
    <property type="entry name" value="WH-like_DNA-bd_sf"/>
</dbReference>
<evidence type="ECO:0000256" key="2">
    <source>
        <dbReference type="ARBA" id="ARBA00023015"/>
    </source>
</evidence>
<dbReference type="InterPro" id="IPR013324">
    <property type="entry name" value="RNA_pol_sigma_r3/r4-like"/>
</dbReference>
<evidence type="ECO:0000313" key="9">
    <source>
        <dbReference type="EMBL" id="MFC6646106.1"/>
    </source>
</evidence>
<dbReference type="PANTHER" id="PTHR43133:SF8">
    <property type="entry name" value="RNA POLYMERASE SIGMA FACTOR HI_1459-RELATED"/>
    <property type="match status" value="1"/>
</dbReference>
<reference evidence="10" key="1">
    <citation type="journal article" date="2019" name="Int. J. Syst. Evol. Microbiol.">
        <title>The Global Catalogue of Microorganisms (GCM) 10K type strain sequencing project: providing services to taxonomists for standard genome sequencing and annotation.</title>
        <authorList>
            <consortium name="The Broad Institute Genomics Platform"/>
            <consortium name="The Broad Institute Genome Sequencing Center for Infectious Disease"/>
            <person name="Wu L."/>
            <person name="Ma J."/>
        </authorList>
    </citation>
    <scope>NUCLEOTIDE SEQUENCE [LARGE SCALE GENOMIC DNA]</scope>
    <source>
        <strain evidence="10">CGMCC 1.16026</strain>
    </source>
</reference>
<dbReference type="Proteomes" id="UP001596391">
    <property type="component" value="Unassembled WGS sequence"/>
</dbReference>
<feature type="region of interest" description="Disordered" evidence="6">
    <location>
        <begin position="178"/>
        <end position="198"/>
    </location>
</feature>
<dbReference type="Pfam" id="PF08281">
    <property type="entry name" value="Sigma70_r4_2"/>
    <property type="match status" value="1"/>
</dbReference>
<sequence length="198" mass="22201">MMRSQPTHAESHDQLLDRLAAEHARYLYRVAYAVARHAEDAEDAVQEAFLKLQRAGSLPAMENERAFLAKTVYRTALDRVAARKGVGSDDEEALLRVADLRPSPESLAAEGQEQALLAAWIEELPQELREALLVTAIEGMNSREAGEVLGVPEATVRTRLHRARGLLRERWQQMQSQQQNLIRRGRAEVAATEDGRAR</sequence>
<evidence type="ECO:0000313" key="10">
    <source>
        <dbReference type="Proteomes" id="UP001596391"/>
    </source>
</evidence>
<evidence type="ECO:0000259" key="7">
    <source>
        <dbReference type="Pfam" id="PF04542"/>
    </source>
</evidence>
<proteinExistence type="inferred from homology"/>
<comment type="similarity">
    <text evidence="1">Belongs to the sigma-70 factor family. ECF subfamily.</text>
</comment>
<keyword evidence="4" id="KW-0238">DNA-binding</keyword>
<dbReference type="InterPro" id="IPR013325">
    <property type="entry name" value="RNA_pol_sigma_r2"/>
</dbReference>
<dbReference type="SUPFAM" id="SSF88659">
    <property type="entry name" value="Sigma3 and sigma4 domains of RNA polymerase sigma factors"/>
    <property type="match status" value="1"/>
</dbReference>
<dbReference type="SUPFAM" id="SSF88946">
    <property type="entry name" value="Sigma2 domain of RNA polymerase sigma factors"/>
    <property type="match status" value="1"/>
</dbReference>
<keyword evidence="5" id="KW-0804">Transcription</keyword>
<comment type="caution">
    <text evidence="9">The sequence shown here is derived from an EMBL/GenBank/DDBJ whole genome shotgun (WGS) entry which is preliminary data.</text>
</comment>
<dbReference type="InterPro" id="IPR013249">
    <property type="entry name" value="RNA_pol_sigma70_r4_t2"/>
</dbReference>
<dbReference type="NCBIfam" id="TIGR02937">
    <property type="entry name" value="sigma70-ECF"/>
    <property type="match status" value="1"/>
</dbReference>
<keyword evidence="2" id="KW-0805">Transcription regulation</keyword>
<evidence type="ECO:0000259" key="8">
    <source>
        <dbReference type="Pfam" id="PF08281"/>
    </source>
</evidence>
<accession>A0ABW1ZBQ1</accession>
<evidence type="ECO:0000256" key="4">
    <source>
        <dbReference type="ARBA" id="ARBA00023125"/>
    </source>
</evidence>
<dbReference type="PANTHER" id="PTHR43133">
    <property type="entry name" value="RNA POLYMERASE ECF-TYPE SIGMA FACTO"/>
    <property type="match status" value="1"/>
</dbReference>
<evidence type="ECO:0000256" key="3">
    <source>
        <dbReference type="ARBA" id="ARBA00023082"/>
    </source>
</evidence>
<keyword evidence="10" id="KW-1185">Reference proteome</keyword>
<organism evidence="9 10">
    <name type="scientific">Granulicella cerasi</name>
    <dbReference type="NCBI Taxonomy" id="741063"/>
    <lineage>
        <taxon>Bacteria</taxon>
        <taxon>Pseudomonadati</taxon>
        <taxon>Acidobacteriota</taxon>
        <taxon>Terriglobia</taxon>
        <taxon>Terriglobales</taxon>
        <taxon>Acidobacteriaceae</taxon>
        <taxon>Granulicella</taxon>
    </lineage>
</organism>
<feature type="domain" description="RNA polymerase sigma factor 70 region 4 type 2" evidence="8">
    <location>
        <begin position="119"/>
        <end position="164"/>
    </location>
</feature>
<evidence type="ECO:0000256" key="6">
    <source>
        <dbReference type="SAM" id="MobiDB-lite"/>
    </source>
</evidence>
<gene>
    <name evidence="9" type="ORF">ACFQBQ_11040</name>
</gene>
<protein>
    <submittedName>
        <fullName evidence="9">RNA polymerase sigma factor</fullName>
    </submittedName>
</protein>
<dbReference type="EMBL" id="JBHSWI010000001">
    <property type="protein sequence ID" value="MFC6646106.1"/>
    <property type="molecule type" value="Genomic_DNA"/>
</dbReference>
<keyword evidence="3" id="KW-0731">Sigma factor</keyword>
<dbReference type="Pfam" id="PF04542">
    <property type="entry name" value="Sigma70_r2"/>
    <property type="match status" value="1"/>
</dbReference>
<dbReference type="RefSeq" id="WP_263369805.1">
    <property type="nucleotide sequence ID" value="NZ_JAGSYD010000001.1"/>
</dbReference>
<dbReference type="Gene3D" id="1.10.10.10">
    <property type="entry name" value="Winged helix-like DNA-binding domain superfamily/Winged helix DNA-binding domain"/>
    <property type="match status" value="1"/>
</dbReference>
<dbReference type="CDD" id="cd06171">
    <property type="entry name" value="Sigma70_r4"/>
    <property type="match status" value="1"/>
</dbReference>
<dbReference type="Gene3D" id="1.10.1740.10">
    <property type="match status" value="1"/>
</dbReference>
<evidence type="ECO:0000256" key="1">
    <source>
        <dbReference type="ARBA" id="ARBA00010641"/>
    </source>
</evidence>
<dbReference type="InterPro" id="IPR007627">
    <property type="entry name" value="RNA_pol_sigma70_r2"/>
</dbReference>